<dbReference type="InterPro" id="IPR001173">
    <property type="entry name" value="Glyco_trans_2-like"/>
</dbReference>
<evidence type="ECO:0000313" key="2">
    <source>
        <dbReference type="EMBL" id="KPL86614.1"/>
    </source>
</evidence>
<dbReference type="SUPFAM" id="SSF53448">
    <property type="entry name" value="Nucleotide-diphospho-sugar transferases"/>
    <property type="match status" value="1"/>
</dbReference>
<sequence length="308" mass="34868">MALDCSVVIISWNVADLLRQCLTSIDQSLAASTYTYEVIVVDNASHDASVAMVRHEFPSVQIIETGANLGYAGGVNVGVAAAQGQWILVLNPDTVMQADAIPQLLDWAQAHPAASVIGPQLRYPDGSIQSSRRRLPTKASYFFESTLLERWWPANPWAAAYRCADLPDDQPQQVEWLMGAALLVRKSAIEQAGAMDRRFWMYSEEVDWQARLGRFGPIWYVPQAVIIHHEGKSSEQAPARKHWAFQQSKLRYAALYEGPAFATALHFFLASSYLYELLVESAKWLLGHKRQLRWQRMQIYWQVLRQFG</sequence>
<keyword evidence="3" id="KW-1185">Reference proteome</keyword>
<dbReference type="Pfam" id="PF00535">
    <property type="entry name" value="Glycos_transf_2"/>
    <property type="match status" value="1"/>
</dbReference>
<evidence type="ECO:0000313" key="3">
    <source>
        <dbReference type="Proteomes" id="UP000050277"/>
    </source>
</evidence>
<gene>
    <name evidence="2" type="ORF">SE18_11450</name>
</gene>
<dbReference type="PANTHER" id="PTHR43179:SF7">
    <property type="entry name" value="RHAMNOSYLTRANSFERASE WBBL"/>
    <property type="match status" value="1"/>
</dbReference>
<dbReference type="PANTHER" id="PTHR43179">
    <property type="entry name" value="RHAMNOSYLTRANSFERASE WBBL"/>
    <property type="match status" value="1"/>
</dbReference>
<dbReference type="AlphaFoldDB" id="A0A0P6Y1V2"/>
<dbReference type="GO" id="GO:0016740">
    <property type="term" value="F:transferase activity"/>
    <property type="evidence" value="ECO:0007669"/>
    <property type="project" value="UniProtKB-KW"/>
</dbReference>
<evidence type="ECO:0000259" key="1">
    <source>
        <dbReference type="Pfam" id="PF00535"/>
    </source>
</evidence>
<dbReference type="Gene3D" id="3.90.550.10">
    <property type="entry name" value="Spore Coat Polysaccharide Biosynthesis Protein SpsA, Chain A"/>
    <property type="match status" value="1"/>
</dbReference>
<dbReference type="InterPro" id="IPR029044">
    <property type="entry name" value="Nucleotide-diphossugar_trans"/>
</dbReference>
<proteinExistence type="predicted"/>
<organism evidence="2 3">
    <name type="scientific">Herpetosiphon geysericola</name>
    <dbReference type="NCBI Taxonomy" id="70996"/>
    <lineage>
        <taxon>Bacteria</taxon>
        <taxon>Bacillati</taxon>
        <taxon>Chloroflexota</taxon>
        <taxon>Chloroflexia</taxon>
        <taxon>Herpetosiphonales</taxon>
        <taxon>Herpetosiphonaceae</taxon>
        <taxon>Herpetosiphon</taxon>
    </lineage>
</organism>
<dbReference type="Proteomes" id="UP000050277">
    <property type="component" value="Unassembled WGS sequence"/>
</dbReference>
<reference evidence="2 3" key="1">
    <citation type="submission" date="2015-07" db="EMBL/GenBank/DDBJ databases">
        <title>Whole genome sequence of Herpetosiphon geysericola DSM 7119.</title>
        <authorList>
            <person name="Hemp J."/>
            <person name="Ward L.M."/>
            <person name="Pace L.A."/>
            <person name="Fischer W.W."/>
        </authorList>
    </citation>
    <scope>NUCLEOTIDE SEQUENCE [LARGE SCALE GENOMIC DNA]</scope>
    <source>
        <strain evidence="2 3">DSM 7119</strain>
    </source>
</reference>
<feature type="domain" description="Glycosyltransferase 2-like" evidence="1">
    <location>
        <begin position="6"/>
        <end position="144"/>
    </location>
</feature>
<protein>
    <submittedName>
        <fullName evidence="2">Glycosyl transferase</fullName>
    </submittedName>
</protein>
<keyword evidence="2" id="KW-0808">Transferase</keyword>
<dbReference type="CDD" id="cd04186">
    <property type="entry name" value="GT_2_like_c"/>
    <property type="match status" value="1"/>
</dbReference>
<name>A0A0P6Y1V2_9CHLR</name>
<accession>A0A0P6Y1V2</accession>
<dbReference type="OrthoDB" id="9771846at2"/>
<comment type="caution">
    <text evidence="2">The sequence shown here is derived from an EMBL/GenBank/DDBJ whole genome shotgun (WGS) entry which is preliminary data.</text>
</comment>
<dbReference type="RefSeq" id="WP_054534594.1">
    <property type="nucleotide sequence ID" value="NZ_LGKP01000021.1"/>
</dbReference>
<dbReference type="STRING" id="70996.SE18_11450"/>
<dbReference type="EMBL" id="LGKP01000021">
    <property type="protein sequence ID" value="KPL86614.1"/>
    <property type="molecule type" value="Genomic_DNA"/>
</dbReference>